<dbReference type="SUPFAM" id="SSF53335">
    <property type="entry name" value="S-adenosyl-L-methionine-dependent methyltransferases"/>
    <property type="match status" value="1"/>
</dbReference>
<dbReference type="Pfam" id="PF00891">
    <property type="entry name" value="Methyltransf_2"/>
    <property type="match status" value="1"/>
</dbReference>
<keyword evidence="1 8" id="KW-0489">Methyltransferase</keyword>
<dbReference type="Gene3D" id="3.40.50.150">
    <property type="entry name" value="Vaccinia Virus protein VP39"/>
    <property type="match status" value="1"/>
</dbReference>
<evidence type="ECO:0000259" key="6">
    <source>
        <dbReference type="Pfam" id="PF00891"/>
    </source>
</evidence>
<evidence type="ECO:0000256" key="2">
    <source>
        <dbReference type="ARBA" id="ARBA00022679"/>
    </source>
</evidence>
<dbReference type="EMBL" id="MH837494">
    <property type="protein sequence ID" value="QAX90950.1"/>
    <property type="molecule type" value="Genomic_DNA"/>
</dbReference>
<dbReference type="EMBL" id="MH837464">
    <property type="protein sequence ID" value="QAX90920.1"/>
    <property type="molecule type" value="mRNA"/>
</dbReference>
<dbReference type="GO" id="GO:0032259">
    <property type="term" value="P:methylation"/>
    <property type="evidence" value="ECO:0007669"/>
    <property type="project" value="UniProtKB-KW"/>
</dbReference>
<dbReference type="InterPro" id="IPR001077">
    <property type="entry name" value="COMT_C"/>
</dbReference>
<keyword evidence="3" id="KW-0949">S-adenosyl-L-methionine</keyword>
<dbReference type="PANTHER" id="PTHR11746">
    <property type="entry name" value="O-METHYLTRANSFERASE"/>
    <property type="match status" value="1"/>
</dbReference>
<dbReference type="Gene3D" id="1.10.10.10">
    <property type="entry name" value="Winged helix-like DNA-binding domain superfamily/Winged helix DNA-binding domain"/>
    <property type="match status" value="1"/>
</dbReference>
<gene>
    <name evidence="8" type="primary">COMT23</name>
</gene>
<evidence type="ECO:0000256" key="5">
    <source>
        <dbReference type="PIRSR" id="PIRSR005739-1"/>
    </source>
</evidence>
<evidence type="ECO:0000256" key="4">
    <source>
        <dbReference type="ARBA" id="ARBA00034481"/>
    </source>
</evidence>
<keyword evidence="2 8" id="KW-0808">Transferase</keyword>
<accession>A0A411ASE8</accession>
<dbReference type="InterPro" id="IPR036390">
    <property type="entry name" value="WH_DNA-bd_sf"/>
</dbReference>
<organism evidence="8">
    <name type="scientific">Catalpa bungei</name>
    <dbReference type="NCBI Taxonomy" id="265496"/>
    <lineage>
        <taxon>Eukaryota</taxon>
        <taxon>Viridiplantae</taxon>
        <taxon>Streptophyta</taxon>
        <taxon>Embryophyta</taxon>
        <taxon>Tracheophyta</taxon>
        <taxon>Spermatophyta</taxon>
        <taxon>Magnoliopsida</taxon>
        <taxon>eudicotyledons</taxon>
        <taxon>Gunneridae</taxon>
        <taxon>Pentapetalae</taxon>
        <taxon>asterids</taxon>
        <taxon>lamiids</taxon>
        <taxon>Lamiales</taxon>
        <taxon>Bignoniaceae</taxon>
        <taxon>Catalpeae</taxon>
        <taxon>Catalpa</taxon>
    </lineage>
</organism>
<comment type="similarity">
    <text evidence="4">Belongs to the class I-like SAM-binding methyltransferase superfamily. Cation-independent O-methyltransferase family. COMT subfamily.</text>
</comment>
<dbReference type="InterPro" id="IPR016461">
    <property type="entry name" value="COMT-like"/>
</dbReference>
<evidence type="ECO:0000313" key="8">
    <source>
        <dbReference type="EMBL" id="QAX90950.1"/>
    </source>
</evidence>
<sequence>MVLDEEAQARADVWKYAFGNVTSRVIIVVVQLEIPDIMKKHGGAISLSDLSAAVGVPDDKLYRIMRFLIHHGMFKKIEPPRSKVLDDVVYYAHTPLSLLLTMDNVGPFILLQGAGPHSNYEGLTVDALKIRNCPDFKTLNGESNWDNPLYATKVFTDGMACHARVATSAIIENCPEAFRGIRTLVDVGGRHGIALSMLIKGFPWIKGIAFDLPEVVAKAPSVDGIQFVGGSMFDTFPKADAVMLMWTLHNWGDEACIDILKKCKEAVPADTGKVIIAEVVINEDGEEDEYTGARLSLDMVMTGLLDRRQREDIQRMGTSSEGSGL</sequence>
<reference evidence="8" key="1">
    <citation type="submission" date="2018-09" db="EMBL/GenBank/DDBJ databases">
        <title>Genome-wide identification and characterization of caffeic acid O-methyltransferase (COMT) gene family in Catalpa bungei.</title>
        <authorList>
            <person name="Lu N."/>
            <person name="Ma W."/>
            <person name="Han D."/>
            <person name="Liu Y."/>
            <person name="Wang Z."/>
            <person name="Wang N."/>
            <person name="Yang G."/>
            <person name="Wang Q."/>
            <person name="Zhao K."/>
            <person name="Wang J."/>
        </authorList>
    </citation>
    <scope>NUCLEOTIDE SEQUENCE</scope>
</reference>
<dbReference type="GO" id="GO:0046983">
    <property type="term" value="F:protein dimerization activity"/>
    <property type="evidence" value="ECO:0007669"/>
    <property type="project" value="InterPro"/>
</dbReference>
<dbReference type="PROSITE" id="PS51683">
    <property type="entry name" value="SAM_OMT_II"/>
    <property type="match status" value="1"/>
</dbReference>
<dbReference type="InterPro" id="IPR036388">
    <property type="entry name" value="WH-like_DNA-bd_sf"/>
</dbReference>
<dbReference type="AlphaFoldDB" id="A0A411ASE8"/>
<feature type="domain" description="O-methyltransferase dimerisation" evidence="7">
    <location>
        <begin position="14"/>
        <end position="101"/>
    </location>
</feature>
<dbReference type="InterPro" id="IPR012967">
    <property type="entry name" value="COMT_dimerisation"/>
</dbReference>
<evidence type="ECO:0000256" key="1">
    <source>
        <dbReference type="ARBA" id="ARBA00022603"/>
    </source>
</evidence>
<dbReference type="InterPro" id="IPR029063">
    <property type="entry name" value="SAM-dependent_MTases_sf"/>
</dbReference>
<evidence type="ECO:0000259" key="7">
    <source>
        <dbReference type="Pfam" id="PF08100"/>
    </source>
</evidence>
<feature type="active site" description="Proton acceptor" evidence="5">
    <location>
        <position position="249"/>
    </location>
</feature>
<evidence type="ECO:0000256" key="3">
    <source>
        <dbReference type="ARBA" id="ARBA00022691"/>
    </source>
</evidence>
<feature type="domain" description="O-methyltransferase C-terminal" evidence="6">
    <location>
        <begin position="152"/>
        <end position="313"/>
    </location>
</feature>
<name>A0A411ASE8_9LAMI</name>
<dbReference type="PIRSF" id="PIRSF005739">
    <property type="entry name" value="O-mtase"/>
    <property type="match status" value="1"/>
</dbReference>
<dbReference type="GO" id="GO:0008171">
    <property type="term" value="F:O-methyltransferase activity"/>
    <property type="evidence" value="ECO:0007669"/>
    <property type="project" value="InterPro"/>
</dbReference>
<protein>
    <submittedName>
        <fullName evidence="8">Caffeic acid O-methyltransferase</fullName>
    </submittedName>
</protein>
<dbReference type="SUPFAM" id="SSF46785">
    <property type="entry name" value="Winged helix' DNA-binding domain"/>
    <property type="match status" value="1"/>
</dbReference>
<proteinExistence type="evidence at transcript level"/>
<dbReference type="Pfam" id="PF08100">
    <property type="entry name" value="Dimerisation"/>
    <property type="match status" value="1"/>
</dbReference>